<name>A0ABQ8UYD8_9EUKA</name>
<sequence>MESPVFLGSIPPDLLSRIVEISDRPLQTYIQLLSLSHVVRLAIRGTPRELSFNRKPGHGSPKPTADALAALLGPCKDLAKLSFRPSDSSLDPTVYDCGRTEAACAGWVDEAFGGHDRLAVLEYLPTTCEPVIERILLRLPGLVALRLGSGTPIRTDLLAAIARSCPLLQTLRSDSNDTRLNKDPDLTALAPLAGSLQDFRIRTPVLPARLDAFMSSLTAVTTLHLQSCRPAALEPLAAHLTRLSIEHVAWGDDGEVSLPGPWLARLERLSLGGCRTFTAPLARLLAANQTTLRRLKLAILRPDADELAPLMAALDGLPQLTHLELICPSEADLTGLPPALLGRLVSLTLGMMAVLPLRIASDRLRRLRFPMGQVESLTVDCPALVELRLPEIIQPQLSIKCPRLRLIEDLPAWYEGFSGPMADLERLVATRMDSVWLADLLAGSPRLRTLPLVNLTTRRPDLLALLCASGSLVEMGIELEDDDGGGGGGGGGAAMSSNPLVLRLPGQLASMNVSLEGATTSEVQVEAPGLRHLAIDGSITTMRLSCPSLATLSVQPPKGWADPTHRITSIELDVSAQPRSLTIWAGCQPASLLGLLARNGARLHHVDLSAALETSVWPQVAAALGMLPRLTHLRLDITNAPSPLSLTCPQLRILELHGVSKECKVMLACPLLEVLSGCADPSGQVELTAPAPNLPPLEQLVSVLWGV</sequence>
<gene>
    <name evidence="1" type="ORF">PAPYR_574</name>
</gene>
<evidence type="ECO:0000313" key="2">
    <source>
        <dbReference type="Proteomes" id="UP001141327"/>
    </source>
</evidence>
<dbReference type="InterPro" id="IPR032675">
    <property type="entry name" value="LRR_dom_sf"/>
</dbReference>
<dbReference type="Gene3D" id="3.80.10.10">
    <property type="entry name" value="Ribonuclease Inhibitor"/>
    <property type="match status" value="2"/>
</dbReference>
<protein>
    <submittedName>
        <fullName evidence="1">Uncharacterized protein</fullName>
    </submittedName>
</protein>
<keyword evidence="2" id="KW-1185">Reference proteome</keyword>
<organism evidence="1 2">
    <name type="scientific">Paratrimastix pyriformis</name>
    <dbReference type="NCBI Taxonomy" id="342808"/>
    <lineage>
        <taxon>Eukaryota</taxon>
        <taxon>Metamonada</taxon>
        <taxon>Preaxostyla</taxon>
        <taxon>Paratrimastigidae</taxon>
        <taxon>Paratrimastix</taxon>
    </lineage>
</organism>
<dbReference type="Proteomes" id="UP001141327">
    <property type="component" value="Unassembled WGS sequence"/>
</dbReference>
<evidence type="ECO:0000313" key="1">
    <source>
        <dbReference type="EMBL" id="KAJ4462590.1"/>
    </source>
</evidence>
<reference evidence="1" key="1">
    <citation type="journal article" date="2022" name="bioRxiv">
        <title>Genomics of Preaxostyla Flagellates Illuminates Evolutionary Transitions and the Path Towards Mitochondrial Loss.</title>
        <authorList>
            <person name="Novak L.V.F."/>
            <person name="Treitli S.C."/>
            <person name="Pyrih J."/>
            <person name="Halakuc P."/>
            <person name="Pipaliya S.V."/>
            <person name="Vacek V."/>
            <person name="Brzon O."/>
            <person name="Soukal P."/>
            <person name="Eme L."/>
            <person name="Dacks J.B."/>
            <person name="Karnkowska A."/>
            <person name="Elias M."/>
            <person name="Hampl V."/>
        </authorList>
    </citation>
    <scope>NUCLEOTIDE SEQUENCE</scope>
    <source>
        <strain evidence="1">RCP-MX</strain>
    </source>
</reference>
<dbReference type="EMBL" id="JAPMOS010000002">
    <property type="protein sequence ID" value="KAJ4462590.1"/>
    <property type="molecule type" value="Genomic_DNA"/>
</dbReference>
<dbReference type="PANTHER" id="PTHR13318">
    <property type="entry name" value="PARTNER OF PAIRED, ISOFORM B-RELATED"/>
    <property type="match status" value="1"/>
</dbReference>
<proteinExistence type="predicted"/>
<accession>A0ABQ8UYD8</accession>
<dbReference type="SUPFAM" id="SSF52047">
    <property type="entry name" value="RNI-like"/>
    <property type="match status" value="1"/>
</dbReference>
<comment type="caution">
    <text evidence="1">The sequence shown here is derived from an EMBL/GenBank/DDBJ whole genome shotgun (WGS) entry which is preliminary data.</text>
</comment>
<dbReference type="PANTHER" id="PTHR13318:SF190">
    <property type="entry name" value="PARTNER OF PAIRED, ISOFORM B"/>
    <property type="match status" value="1"/>
</dbReference>